<dbReference type="CDD" id="cd10170">
    <property type="entry name" value="ASKHA_NBD_HSP70"/>
    <property type="match status" value="1"/>
</dbReference>
<evidence type="ECO:0000313" key="3">
    <source>
        <dbReference type="EMBL" id="OJD33673.1"/>
    </source>
</evidence>
<reference evidence="3 4" key="1">
    <citation type="submission" date="2016-10" db="EMBL/GenBank/DDBJ databases">
        <title>Proteomics and genomics reveal pathogen-plant mechanisms compatible with a hemibiotrophic lifestyle of Diplodia corticola.</title>
        <authorList>
            <person name="Fernandes I."/>
            <person name="De Jonge R."/>
            <person name="Van De Peer Y."/>
            <person name="Devreese B."/>
            <person name="Alves A."/>
            <person name="Esteves A.C."/>
        </authorList>
    </citation>
    <scope>NUCLEOTIDE SEQUENCE [LARGE SCALE GENOMIC DNA]</scope>
    <source>
        <strain evidence="3 4">CBS 112549</strain>
    </source>
</reference>
<evidence type="ECO:0000313" key="4">
    <source>
        <dbReference type="Proteomes" id="UP000183809"/>
    </source>
</evidence>
<dbReference type="STRING" id="236234.A0A1J9QZ68"/>
<dbReference type="EMBL" id="MNUE01000028">
    <property type="protein sequence ID" value="OJD33673.1"/>
    <property type="molecule type" value="Genomic_DNA"/>
</dbReference>
<keyword evidence="2" id="KW-0067">ATP-binding</keyword>
<dbReference type="GO" id="GO:0140662">
    <property type="term" value="F:ATP-dependent protein folding chaperone"/>
    <property type="evidence" value="ECO:0007669"/>
    <property type="project" value="InterPro"/>
</dbReference>
<name>A0A1J9QZ68_9PEZI</name>
<dbReference type="OrthoDB" id="2963168at2759"/>
<dbReference type="PANTHER" id="PTHR14187:SF5">
    <property type="entry name" value="HEAT SHOCK 70 KDA PROTEIN 12A"/>
    <property type="match status" value="1"/>
</dbReference>
<accession>A0A1J9QZ68</accession>
<dbReference type="GO" id="GO:0005524">
    <property type="term" value="F:ATP binding"/>
    <property type="evidence" value="ECO:0007669"/>
    <property type="project" value="UniProtKB-KW"/>
</dbReference>
<gene>
    <name evidence="3" type="ORF">BKCO1_2800032</name>
</gene>
<dbReference type="Gene3D" id="3.30.420.40">
    <property type="match status" value="1"/>
</dbReference>
<dbReference type="InterPro" id="IPR043129">
    <property type="entry name" value="ATPase_NBD"/>
</dbReference>
<dbReference type="Proteomes" id="UP000183809">
    <property type="component" value="Unassembled WGS sequence"/>
</dbReference>
<sequence>MLSQIVVGVDFGTTYSGVSWAVRTKAAGQKVRVINDWPDPHALNSTSEKVPTTTSYTNDGKLARWGYANSPGEFTLKWFKILLEPDNKYKNAVEEVYTSKKLLKAIKRSPEDLVADYLRLIWKYTKDDICRHQGHDWKEIYGLKVVLTVPAIWSAVAKERTLRAARAAGLPNDITLVTEPEAAALAVLKDKAAEEGLHVGDSFVVCDAGGGTVDLISYRIKTLCPLQIEESAIGNGDLCGSVFVDRAFERYIATIVGPEVYRTRFSEKAKANMMREFEYGVKRVFTGDGGLYTVDLKGAGDDPKNGIDDDTITLKVSMLRTIFDHICNQVETLVERQIDSVHEYGSEVKAVLLVGGFGSSKYLYNHISAAQRASGIRVLQSTNAWSAICRGATEWGLENVGSVVVHPGRTNKTIVSRLSRYSYGVALSCLWDSSIHDERDRYFDEAEGVHRARNQMRWLLRRGQQITDGEELTLSLYETVQVGFWSSGQLNFTRCLYICGEDVPPRRRDSTVSKFCSVAYSIPCPELYMEKSYRSKVNRKRYRDVTFKLVMKLGGAKVDFKVYYNDRLAAYCEATYLEDA</sequence>
<comment type="caution">
    <text evidence="3">The sequence shown here is derived from an EMBL/GenBank/DDBJ whole genome shotgun (WGS) entry which is preliminary data.</text>
</comment>
<dbReference type="InterPro" id="IPR013126">
    <property type="entry name" value="Hsp_70_fam"/>
</dbReference>
<keyword evidence="1" id="KW-0547">Nucleotide-binding</keyword>
<dbReference type="PANTHER" id="PTHR14187">
    <property type="entry name" value="ALPHA KINASE/ELONGATION FACTOR 2 KINASE"/>
    <property type="match status" value="1"/>
</dbReference>
<dbReference type="Pfam" id="PF00012">
    <property type="entry name" value="HSP70"/>
    <property type="match status" value="1"/>
</dbReference>
<protein>
    <submittedName>
        <fullName evidence="3">Hsp70 family chaperone protein</fullName>
    </submittedName>
</protein>
<proteinExistence type="predicted"/>
<dbReference type="PRINTS" id="PR00301">
    <property type="entry name" value="HEATSHOCK70"/>
</dbReference>
<organism evidence="3 4">
    <name type="scientific">Diplodia corticola</name>
    <dbReference type="NCBI Taxonomy" id="236234"/>
    <lineage>
        <taxon>Eukaryota</taxon>
        <taxon>Fungi</taxon>
        <taxon>Dikarya</taxon>
        <taxon>Ascomycota</taxon>
        <taxon>Pezizomycotina</taxon>
        <taxon>Dothideomycetes</taxon>
        <taxon>Dothideomycetes incertae sedis</taxon>
        <taxon>Botryosphaeriales</taxon>
        <taxon>Botryosphaeriaceae</taxon>
        <taxon>Diplodia</taxon>
    </lineage>
</organism>
<dbReference type="GeneID" id="31013941"/>
<dbReference type="SUPFAM" id="SSF53067">
    <property type="entry name" value="Actin-like ATPase domain"/>
    <property type="match status" value="2"/>
</dbReference>
<dbReference type="RefSeq" id="XP_020129933.1">
    <property type="nucleotide sequence ID" value="XM_020273680.1"/>
</dbReference>
<evidence type="ECO:0000256" key="1">
    <source>
        <dbReference type="ARBA" id="ARBA00022741"/>
    </source>
</evidence>
<keyword evidence="4" id="KW-1185">Reference proteome</keyword>
<evidence type="ECO:0000256" key="2">
    <source>
        <dbReference type="ARBA" id="ARBA00022840"/>
    </source>
</evidence>
<dbReference type="AlphaFoldDB" id="A0A1J9QZ68"/>